<dbReference type="RefSeq" id="WP_379947666.1">
    <property type="nucleotide sequence ID" value="NZ_JBHMAF010000010.1"/>
</dbReference>
<accession>A0ABV5W9T2</accession>
<feature type="transmembrane region" description="Helical" evidence="6">
    <location>
        <begin position="148"/>
        <end position="165"/>
    </location>
</feature>
<feature type="transmembrane region" description="Helical" evidence="6">
    <location>
        <begin position="286"/>
        <end position="308"/>
    </location>
</feature>
<evidence type="ECO:0000313" key="8">
    <source>
        <dbReference type="Proteomes" id="UP001589609"/>
    </source>
</evidence>
<evidence type="ECO:0000256" key="2">
    <source>
        <dbReference type="ARBA" id="ARBA00022475"/>
    </source>
</evidence>
<feature type="transmembrane region" description="Helical" evidence="6">
    <location>
        <begin position="387"/>
        <end position="406"/>
    </location>
</feature>
<evidence type="ECO:0000256" key="6">
    <source>
        <dbReference type="SAM" id="Phobius"/>
    </source>
</evidence>
<evidence type="ECO:0000256" key="5">
    <source>
        <dbReference type="ARBA" id="ARBA00023136"/>
    </source>
</evidence>
<evidence type="ECO:0000256" key="3">
    <source>
        <dbReference type="ARBA" id="ARBA00022692"/>
    </source>
</evidence>
<evidence type="ECO:0000256" key="4">
    <source>
        <dbReference type="ARBA" id="ARBA00022989"/>
    </source>
</evidence>
<feature type="transmembrane region" description="Helical" evidence="6">
    <location>
        <begin position="43"/>
        <end position="62"/>
    </location>
</feature>
<dbReference type="InterPro" id="IPR050833">
    <property type="entry name" value="Poly_Biosynth_Transport"/>
</dbReference>
<dbReference type="Pfam" id="PF01943">
    <property type="entry name" value="Polysacc_synt"/>
    <property type="match status" value="1"/>
</dbReference>
<feature type="transmembrane region" description="Helical" evidence="6">
    <location>
        <begin position="328"/>
        <end position="350"/>
    </location>
</feature>
<dbReference type="InterPro" id="IPR002797">
    <property type="entry name" value="Polysacc_synth"/>
</dbReference>
<evidence type="ECO:0000256" key="1">
    <source>
        <dbReference type="ARBA" id="ARBA00004651"/>
    </source>
</evidence>
<feature type="transmembrane region" description="Helical" evidence="6">
    <location>
        <begin position="362"/>
        <end position="381"/>
    </location>
</feature>
<protein>
    <submittedName>
        <fullName evidence="7">Flippase</fullName>
    </submittedName>
</protein>
<keyword evidence="8" id="KW-1185">Reference proteome</keyword>
<gene>
    <name evidence="7" type="ORF">ACFFMS_02180</name>
</gene>
<dbReference type="PANTHER" id="PTHR30250">
    <property type="entry name" value="PST FAMILY PREDICTED COLANIC ACID TRANSPORTER"/>
    <property type="match status" value="1"/>
</dbReference>
<name>A0ABV5W9T2_9BACI</name>
<feature type="transmembrane region" description="Helical" evidence="6">
    <location>
        <begin position="216"/>
        <end position="249"/>
    </location>
</feature>
<comment type="caution">
    <text evidence="7">The sequence shown here is derived from an EMBL/GenBank/DDBJ whole genome shotgun (WGS) entry which is preliminary data.</text>
</comment>
<feature type="transmembrane region" description="Helical" evidence="6">
    <location>
        <begin position="255"/>
        <end position="274"/>
    </location>
</feature>
<sequence length="417" mass="47593">MSTKKRLITNFLSLASVQGLNFILPLLTLPYLTTVLGPSKFGLISWAQAFIQYFIQFTDYGFNLVATKDVSLAREDKRRLSVIFSTVMLVRTVLLLISFLVLLIIVYTIPKFQGDSLVYVLTFGMVIGNVLFPVWFFQGIEHMKIISILNVISKLVFTVGIFVFVKEPSQFLYVPLLNSLGYIVIGFVSLYLILFRYKVQLVKPSKDDIMYQLKEGWHIFVSNIVTSLYTTSNVFILGFFASNTIVGYYASAEKIVKAISSVIAPLIQTVYPFLSRALQDSRERTMWILNRIFILVTVTMGILSLLVGLSTETLVHFLSPKYEPTIPLLKILSVFPLILGWANVFGILTMINLDYKKELSRIYIAGSILSIILMVLLIPTFKEYGTAWNAVLTEGFVTLLMMIFLWRKGIHIWKWRR</sequence>
<dbReference type="Proteomes" id="UP001589609">
    <property type="component" value="Unassembled WGS sequence"/>
</dbReference>
<feature type="transmembrane region" description="Helical" evidence="6">
    <location>
        <begin position="116"/>
        <end position="136"/>
    </location>
</feature>
<evidence type="ECO:0000313" key="7">
    <source>
        <dbReference type="EMBL" id="MFB9757353.1"/>
    </source>
</evidence>
<keyword evidence="5 6" id="KW-0472">Membrane</keyword>
<comment type="subcellular location">
    <subcellularLocation>
        <location evidence="1">Cell membrane</location>
        <topology evidence="1">Multi-pass membrane protein</topology>
    </subcellularLocation>
</comment>
<keyword evidence="3 6" id="KW-0812">Transmembrane</keyword>
<feature type="transmembrane region" description="Helical" evidence="6">
    <location>
        <begin position="171"/>
        <end position="195"/>
    </location>
</feature>
<organism evidence="7 8">
    <name type="scientific">Ectobacillus funiculus</name>
    <dbReference type="NCBI Taxonomy" id="137993"/>
    <lineage>
        <taxon>Bacteria</taxon>
        <taxon>Bacillati</taxon>
        <taxon>Bacillota</taxon>
        <taxon>Bacilli</taxon>
        <taxon>Bacillales</taxon>
        <taxon>Bacillaceae</taxon>
        <taxon>Ectobacillus</taxon>
    </lineage>
</organism>
<proteinExistence type="predicted"/>
<keyword evidence="4 6" id="KW-1133">Transmembrane helix</keyword>
<reference evidence="7 8" key="1">
    <citation type="submission" date="2024-09" db="EMBL/GenBank/DDBJ databases">
        <authorList>
            <person name="Sun Q."/>
            <person name="Mori K."/>
        </authorList>
    </citation>
    <scope>NUCLEOTIDE SEQUENCE [LARGE SCALE GENOMIC DNA]</scope>
    <source>
        <strain evidence="7 8">JCM 11201</strain>
    </source>
</reference>
<dbReference type="PANTHER" id="PTHR30250:SF11">
    <property type="entry name" value="O-ANTIGEN TRANSPORTER-RELATED"/>
    <property type="match status" value="1"/>
</dbReference>
<keyword evidence="2" id="KW-1003">Cell membrane</keyword>
<dbReference type="EMBL" id="JBHMAF010000010">
    <property type="protein sequence ID" value="MFB9757353.1"/>
    <property type="molecule type" value="Genomic_DNA"/>
</dbReference>
<dbReference type="CDD" id="cd13128">
    <property type="entry name" value="MATE_Wzx_like"/>
    <property type="match status" value="1"/>
</dbReference>
<feature type="transmembrane region" description="Helical" evidence="6">
    <location>
        <begin position="82"/>
        <end position="110"/>
    </location>
</feature>